<evidence type="ECO:0000256" key="2">
    <source>
        <dbReference type="ARBA" id="ARBA00004496"/>
    </source>
</evidence>
<dbReference type="GO" id="GO:0005829">
    <property type="term" value="C:cytosol"/>
    <property type="evidence" value="ECO:0007669"/>
    <property type="project" value="TreeGrafter"/>
</dbReference>
<dbReference type="CDD" id="cd07011">
    <property type="entry name" value="cupin_PMI_type_I_N"/>
    <property type="match status" value="1"/>
</dbReference>
<evidence type="ECO:0000256" key="1">
    <source>
        <dbReference type="ARBA" id="ARBA00000757"/>
    </source>
</evidence>
<dbReference type="EMBL" id="JALJRB010000019">
    <property type="protein sequence ID" value="MCJ8502016.1"/>
    <property type="molecule type" value="Genomic_DNA"/>
</dbReference>
<dbReference type="Gene3D" id="1.10.441.10">
    <property type="entry name" value="Phosphomannose Isomerase, domain 2"/>
    <property type="match status" value="1"/>
</dbReference>
<keyword evidence="8 14" id="KW-0862">Zinc</keyword>
<dbReference type="AlphaFoldDB" id="A0AA41R6V5"/>
<dbReference type="GO" id="GO:0004476">
    <property type="term" value="F:mannose-6-phosphate isomerase activity"/>
    <property type="evidence" value="ECO:0007669"/>
    <property type="project" value="UniProtKB-EC"/>
</dbReference>
<feature type="binding site" evidence="14">
    <location>
        <position position="108"/>
    </location>
    <ligand>
        <name>Zn(2+)</name>
        <dbReference type="ChEBI" id="CHEBI:29105"/>
    </ligand>
</feature>
<keyword evidence="9 17" id="KW-0413">Isomerase</keyword>
<evidence type="ECO:0000256" key="10">
    <source>
        <dbReference type="ARBA" id="ARBA00029741"/>
    </source>
</evidence>
<dbReference type="FunFam" id="2.60.120.10:FF:000030">
    <property type="entry name" value="Mannose-6-phosphate isomerase ManA"/>
    <property type="match status" value="1"/>
</dbReference>
<dbReference type="EC" id="5.3.1.8" evidence="4"/>
<comment type="subcellular location">
    <subcellularLocation>
        <location evidence="2">Cytoplasm</location>
    </subcellularLocation>
</comment>
<dbReference type="Gene3D" id="2.60.120.10">
    <property type="entry name" value="Jelly Rolls"/>
    <property type="match status" value="2"/>
</dbReference>
<evidence type="ECO:0000256" key="4">
    <source>
        <dbReference type="ARBA" id="ARBA00011956"/>
    </source>
</evidence>
<evidence type="ECO:0000256" key="12">
    <source>
        <dbReference type="ARBA" id="ARBA00058469"/>
    </source>
</evidence>
<dbReference type="PROSITE" id="PS00965">
    <property type="entry name" value="PMI_I_1"/>
    <property type="match status" value="1"/>
</dbReference>
<dbReference type="NCBIfam" id="TIGR00218">
    <property type="entry name" value="manA"/>
    <property type="match status" value="1"/>
</dbReference>
<evidence type="ECO:0000256" key="3">
    <source>
        <dbReference type="ARBA" id="ARBA00010772"/>
    </source>
</evidence>
<evidence type="ECO:0000256" key="8">
    <source>
        <dbReference type="ARBA" id="ARBA00022833"/>
    </source>
</evidence>
<dbReference type="PRINTS" id="PR00714">
    <property type="entry name" value="MAN6PISMRASE"/>
</dbReference>
<evidence type="ECO:0000256" key="9">
    <source>
        <dbReference type="ARBA" id="ARBA00023235"/>
    </source>
</evidence>
<dbReference type="GO" id="GO:0009298">
    <property type="term" value="P:GDP-mannose biosynthetic process"/>
    <property type="evidence" value="ECO:0007669"/>
    <property type="project" value="InterPro"/>
</dbReference>
<comment type="similarity">
    <text evidence="3">Belongs to the mannose-6-phosphate isomerase type 1 family.</text>
</comment>
<evidence type="ECO:0000256" key="13">
    <source>
        <dbReference type="PIRSR" id="PIRSR001480-1"/>
    </source>
</evidence>
<keyword evidence="6" id="KW-0963">Cytoplasm</keyword>
<dbReference type="RefSeq" id="WP_246911726.1">
    <property type="nucleotide sequence ID" value="NZ_JALJRB010000019.1"/>
</dbReference>
<proteinExistence type="inferred from homology"/>
<evidence type="ECO:0000256" key="6">
    <source>
        <dbReference type="ARBA" id="ARBA00022490"/>
    </source>
</evidence>
<dbReference type="InterPro" id="IPR001250">
    <property type="entry name" value="Man6P_Isoase-1"/>
</dbReference>
<sequence>MNLFLEMENPIQPYAWGSRTAIARLLGQPVPADQPQAELWMGAHPKAPSRVWYPDHRQRPDGLMRLDQLLRQDPDALLGKAVSERFGERLPFLFKVLAVEQPLSIQAHPDRTTAEKGFARENALGIALNAPERNYRDDNHKPELVCALTPFEALCGFRAPDAIRSLLAPLWPARWHADLQPLTEAAAAVALRTFYTRLMTMETDKRRELLGHIRPIAEAMAQEHAVYACMTRLFRVYPEDVGVLSPALLHLIGLAPGEALFLPAGCLHAYLNGTGMELMANSDNVLRGGLTPKHVDVPELLQVLRFEPQATEILLPDAITPWENRYPSAAAEFVLSELRLQYGRQATFDQRAALPEILFCIDGQAIVEGTGSGGPTCTLSKGRSIFIPAGHRGYRLGGSAKIYKATVNEALL</sequence>
<comment type="cofactor">
    <cofactor evidence="14">
        <name>Zn(2+)</name>
        <dbReference type="ChEBI" id="CHEBI:29105"/>
    </cofactor>
    <text evidence="14">Binds 1 zinc ion per subunit.</text>
</comment>
<keyword evidence="18" id="KW-1185">Reference proteome</keyword>
<name>A0AA41R6V5_9BACT</name>
<dbReference type="InterPro" id="IPR018050">
    <property type="entry name" value="Pmannose_isomerase-type1_CS"/>
</dbReference>
<evidence type="ECO:0000256" key="5">
    <source>
        <dbReference type="ARBA" id="ARBA00018236"/>
    </source>
</evidence>
<dbReference type="SUPFAM" id="SSF51182">
    <property type="entry name" value="RmlC-like cupins"/>
    <property type="match status" value="1"/>
</dbReference>
<dbReference type="InterPro" id="IPR049071">
    <property type="entry name" value="MPI_cupin_dom"/>
</dbReference>
<dbReference type="InterPro" id="IPR016305">
    <property type="entry name" value="Mannose-6-P_Isomerase"/>
</dbReference>
<dbReference type="Proteomes" id="UP001165427">
    <property type="component" value="Unassembled WGS sequence"/>
</dbReference>
<evidence type="ECO:0000256" key="11">
    <source>
        <dbReference type="ARBA" id="ARBA00030762"/>
    </source>
</evidence>
<dbReference type="InterPro" id="IPR046457">
    <property type="entry name" value="PMI_typeI_cat"/>
</dbReference>
<dbReference type="PANTHER" id="PTHR10309:SF0">
    <property type="entry name" value="MANNOSE-6-PHOSPHATE ISOMERASE"/>
    <property type="match status" value="1"/>
</dbReference>
<evidence type="ECO:0000256" key="7">
    <source>
        <dbReference type="ARBA" id="ARBA00022723"/>
    </source>
</evidence>
<evidence type="ECO:0000259" key="15">
    <source>
        <dbReference type="Pfam" id="PF20511"/>
    </source>
</evidence>
<feature type="binding site" evidence="14">
    <location>
        <position position="268"/>
    </location>
    <ligand>
        <name>Zn(2+)</name>
        <dbReference type="ChEBI" id="CHEBI:29105"/>
    </ligand>
</feature>
<comment type="function">
    <text evidence="12">Involved in the conversion of glucose to GDP-L-fucose, which can be converted to L-fucose, a capsular polysaccharide.</text>
</comment>
<dbReference type="GO" id="GO:0005975">
    <property type="term" value="P:carbohydrate metabolic process"/>
    <property type="evidence" value="ECO:0007669"/>
    <property type="project" value="InterPro"/>
</dbReference>
<gene>
    <name evidence="17" type="primary">manA</name>
    <name evidence="17" type="ORF">MRX98_15640</name>
</gene>
<comment type="catalytic activity">
    <reaction evidence="1">
        <text>D-mannose 6-phosphate = D-fructose 6-phosphate</text>
        <dbReference type="Rhea" id="RHEA:12356"/>
        <dbReference type="ChEBI" id="CHEBI:58735"/>
        <dbReference type="ChEBI" id="CHEBI:61527"/>
        <dbReference type="EC" id="5.3.1.8"/>
    </reaction>
</comment>
<dbReference type="GO" id="GO:0008270">
    <property type="term" value="F:zinc ion binding"/>
    <property type="evidence" value="ECO:0007669"/>
    <property type="project" value="InterPro"/>
</dbReference>
<feature type="binding site" evidence="14">
    <location>
        <position position="143"/>
    </location>
    <ligand>
        <name>Zn(2+)</name>
        <dbReference type="ChEBI" id="CHEBI:29105"/>
    </ligand>
</feature>
<feature type="domain" description="Mannose-6-phosphate isomerase cupin" evidence="16">
    <location>
        <begin position="330"/>
        <end position="402"/>
    </location>
</feature>
<evidence type="ECO:0000256" key="14">
    <source>
        <dbReference type="PIRSR" id="PIRSR001480-2"/>
    </source>
</evidence>
<dbReference type="Pfam" id="PF20511">
    <property type="entry name" value="PMI_typeI_cat"/>
    <property type="match status" value="1"/>
</dbReference>
<comment type="caution">
    <text evidence="17">The sequence shown here is derived from an EMBL/GenBank/DDBJ whole genome shotgun (WGS) entry which is preliminary data.</text>
</comment>
<feature type="active site" evidence="13">
    <location>
        <position position="287"/>
    </location>
</feature>
<keyword evidence="7 14" id="KW-0479">Metal-binding</keyword>
<protein>
    <recommendedName>
        <fullName evidence="5">Mannose-6-phosphate isomerase</fullName>
        <ecNumber evidence="4">5.3.1.8</ecNumber>
    </recommendedName>
    <alternativeName>
        <fullName evidence="10">Phosphohexomutase</fullName>
    </alternativeName>
    <alternativeName>
        <fullName evidence="11">Phosphomannose isomerase</fullName>
    </alternativeName>
</protein>
<accession>A0AA41R6V5</accession>
<dbReference type="PANTHER" id="PTHR10309">
    <property type="entry name" value="MANNOSE-6-PHOSPHATE ISOMERASE"/>
    <property type="match status" value="1"/>
</dbReference>
<reference evidence="17" key="1">
    <citation type="submission" date="2022-04" db="EMBL/GenBank/DDBJ databases">
        <title>Desulfatitalea alkaliphila sp. nov., a novel anaerobic sulfate-reducing bacterium isolated from terrestrial mud volcano, Taman Peninsula, Russia.</title>
        <authorList>
            <person name="Khomyakova M.A."/>
            <person name="Merkel A.Y."/>
            <person name="Slobodkin A.I."/>
        </authorList>
    </citation>
    <scope>NUCLEOTIDE SEQUENCE</scope>
    <source>
        <strain evidence="17">M08but</strain>
    </source>
</reference>
<dbReference type="InterPro" id="IPR014710">
    <property type="entry name" value="RmlC-like_jellyroll"/>
</dbReference>
<evidence type="ECO:0000259" key="16">
    <source>
        <dbReference type="Pfam" id="PF21621"/>
    </source>
</evidence>
<evidence type="ECO:0000313" key="17">
    <source>
        <dbReference type="EMBL" id="MCJ8502016.1"/>
    </source>
</evidence>
<feature type="binding site" evidence="14">
    <location>
        <position position="106"/>
    </location>
    <ligand>
        <name>Zn(2+)</name>
        <dbReference type="ChEBI" id="CHEBI:29105"/>
    </ligand>
</feature>
<feature type="domain" description="Phosphomannose isomerase type I catalytic" evidence="15">
    <location>
        <begin position="6"/>
        <end position="158"/>
    </location>
</feature>
<evidence type="ECO:0000313" key="18">
    <source>
        <dbReference type="Proteomes" id="UP001165427"/>
    </source>
</evidence>
<dbReference type="Pfam" id="PF21621">
    <property type="entry name" value="MPI_cupin_dom"/>
    <property type="match status" value="1"/>
</dbReference>
<dbReference type="PIRSF" id="PIRSF001480">
    <property type="entry name" value="Mannose-6-phosphate_isomerase"/>
    <property type="match status" value="1"/>
</dbReference>
<organism evidence="17 18">
    <name type="scientific">Desulfatitalea alkaliphila</name>
    <dbReference type="NCBI Taxonomy" id="2929485"/>
    <lineage>
        <taxon>Bacteria</taxon>
        <taxon>Pseudomonadati</taxon>
        <taxon>Thermodesulfobacteriota</taxon>
        <taxon>Desulfobacteria</taxon>
        <taxon>Desulfobacterales</taxon>
        <taxon>Desulfosarcinaceae</taxon>
        <taxon>Desulfatitalea</taxon>
    </lineage>
</organism>
<dbReference type="InterPro" id="IPR011051">
    <property type="entry name" value="RmlC_Cupin_sf"/>
</dbReference>